<reference evidence="3" key="1">
    <citation type="journal article" date="2014" name="Proc. Natl. Acad. Sci. U.S.A.">
        <title>Extensive sampling of basidiomycete genomes demonstrates inadequacy of the white-rot/brown-rot paradigm for wood decay fungi.</title>
        <authorList>
            <person name="Riley R."/>
            <person name="Salamov A.A."/>
            <person name="Brown D.W."/>
            <person name="Nagy L.G."/>
            <person name="Floudas D."/>
            <person name="Held B.W."/>
            <person name="Levasseur A."/>
            <person name="Lombard V."/>
            <person name="Morin E."/>
            <person name="Otillar R."/>
            <person name="Lindquist E.A."/>
            <person name="Sun H."/>
            <person name="LaButti K.M."/>
            <person name="Schmutz J."/>
            <person name="Jabbour D."/>
            <person name="Luo H."/>
            <person name="Baker S.E."/>
            <person name="Pisabarro A.G."/>
            <person name="Walton J.D."/>
            <person name="Blanchette R.A."/>
            <person name="Henrissat B."/>
            <person name="Martin F."/>
            <person name="Cullen D."/>
            <person name="Hibbett D.S."/>
            <person name="Grigoriev I.V."/>
        </authorList>
    </citation>
    <scope>NUCLEOTIDE SEQUENCE [LARGE SCALE GENOMIC DNA]</scope>
    <source>
        <strain evidence="3">CBS 339.88</strain>
    </source>
</reference>
<evidence type="ECO:0000313" key="2">
    <source>
        <dbReference type="EMBL" id="KDR65842.1"/>
    </source>
</evidence>
<feature type="region of interest" description="Disordered" evidence="1">
    <location>
        <begin position="30"/>
        <end position="76"/>
    </location>
</feature>
<name>A0A067S7G8_GALM3</name>
<feature type="compositionally biased region" description="Low complexity" evidence="1">
    <location>
        <begin position="30"/>
        <end position="46"/>
    </location>
</feature>
<proteinExistence type="predicted"/>
<evidence type="ECO:0000313" key="3">
    <source>
        <dbReference type="Proteomes" id="UP000027222"/>
    </source>
</evidence>
<accession>A0A067S7G8</accession>
<gene>
    <name evidence="2" type="ORF">GALMADRAFT_260048</name>
</gene>
<keyword evidence="3" id="KW-1185">Reference proteome</keyword>
<dbReference type="AlphaFoldDB" id="A0A067S7G8"/>
<dbReference type="EMBL" id="KL142431">
    <property type="protein sequence ID" value="KDR65842.1"/>
    <property type="molecule type" value="Genomic_DNA"/>
</dbReference>
<dbReference type="HOGENOM" id="CLU_2223491_0_0_1"/>
<evidence type="ECO:0000256" key="1">
    <source>
        <dbReference type="SAM" id="MobiDB-lite"/>
    </source>
</evidence>
<sequence length="106" mass="11740">MPTYLPLPFALCLFPPSLFPFPSALFSPRAHLPATPTLPTRTSTPPNDTSESKASKASRKRPMNQRVPRALPLQRLQKLGPRRSSPVFILAPVLILGTVTRARDRN</sequence>
<protein>
    <submittedName>
        <fullName evidence="2">Uncharacterized protein</fullName>
    </submittedName>
</protein>
<dbReference type="Proteomes" id="UP000027222">
    <property type="component" value="Unassembled WGS sequence"/>
</dbReference>
<organism evidence="2 3">
    <name type="scientific">Galerina marginata (strain CBS 339.88)</name>
    <dbReference type="NCBI Taxonomy" id="685588"/>
    <lineage>
        <taxon>Eukaryota</taxon>
        <taxon>Fungi</taxon>
        <taxon>Dikarya</taxon>
        <taxon>Basidiomycota</taxon>
        <taxon>Agaricomycotina</taxon>
        <taxon>Agaricomycetes</taxon>
        <taxon>Agaricomycetidae</taxon>
        <taxon>Agaricales</taxon>
        <taxon>Agaricineae</taxon>
        <taxon>Strophariaceae</taxon>
        <taxon>Galerina</taxon>
    </lineage>
</organism>